<name>A0A4Q0UB24_9BACT</name>
<dbReference type="PANTHER" id="PTHR40590">
    <property type="entry name" value="CYTOPLASMIC PROTEIN-RELATED"/>
    <property type="match status" value="1"/>
</dbReference>
<protein>
    <submittedName>
        <fullName evidence="1">TraB/GumN family protein</fullName>
    </submittedName>
</protein>
<evidence type="ECO:0000313" key="2">
    <source>
        <dbReference type="Proteomes" id="UP000711407"/>
    </source>
</evidence>
<evidence type="ECO:0000313" key="1">
    <source>
        <dbReference type="EMBL" id="HJE39031.1"/>
    </source>
</evidence>
<proteinExistence type="predicted"/>
<sequence length="297" mass="32150">MKKTVLIIATLVAAGITSANAQLLWRVSGKDAKGDSYLFGTHHIAPASVMDSVKGFAPALASVEEVYGEVELPENPQSPEVMQLTMKYATAPADSTLTKVLTVAQVDSLNSLLASYTGGMLSVAQLDAFKPSMVSTQLAMLQSAKAFPNYNPMEQLDTQIQKQAVSANIPVKGLETMEEQFDILMNAPIMDQVEDLMEAVRNDSKSGEKAKKLADAYMTENLEVITDALFNDEDFDPEDPMFKRLFDERNASWVKKLTTSILPSHSVFVAVGVGHLVGDNGLIKALQSAGYTVTPVK</sequence>
<accession>A0A4Q0UB24</accession>
<gene>
    <name evidence="1" type="ORF">K8V47_04660</name>
</gene>
<dbReference type="InterPro" id="IPR002816">
    <property type="entry name" value="TraB/PrgY/GumN_fam"/>
</dbReference>
<reference evidence="1" key="2">
    <citation type="submission" date="2021-09" db="EMBL/GenBank/DDBJ databases">
        <authorList>
            <person name="Gilroy R."/>
        </authorList>
    </citation>
    <scope>NUCLEOTIDE SEQUENCE</scope>
    <source>
        <strain evidence="1">4100</strain>
    </source>
</reference>
<organism evidence="1 2">
    <name type="scientific">Candidatus Amulumruptor caecigallinarius</name>
    <dbReference type="NCBI Taxonomy" id="2109911"/>
    <lineage>
        <taxon>Bacteria</taxon>
        <taxon>Pseudomonadati</taxon>
        <taxon>Bacteroidota</taxon>
        <taxon>Bacteroidia</taxon>
        <taxon>Bacteroidales</taxon>
        <taxon>Muribaculaceae</taxon>
        <taxon>Candidatus Amulumruptor</taxon>
    </lineage>
</organism>
<dbReference type="Proteomes" id="UP000711407">
    <property type="component" value="Unassembled WGS sequence"/>
</dbReference>
<dbReference type="PANTHER" id="PTHR40590:SF1">
    <property type="entry name" value="CYTOPLASMIC PROTEIN"/>
    <property type="match status" value="1"/>
</dbReference>
<reference evidence="1" key="1">
    <citation type="journal article" date="2021" name="PeerJ">
        <title>Extensive microbial diversity within the chicken gut microbiome revealed by metagenomics and culture.</title>
        <authorList>
            <person name="Gilroy R."/>
            <person name="Ravi A."/>
            <person name="Getino M."/>
            <person name="Pursley I."/>
            <person name="Horton D.L."/>
            <person name="Alikhan N.F."/>
            <person name="Baker D."/>
            <person name="Gharbi K."/>
            <person name="Hall N."/>
            <person name="Watson M."/>
            <person name="Adriaenssens E.M."/>
            <person name="Foster-Nyarko E."/>
            <person name="Jarju S."/>
            <person name="Secka A."/>
            <person name="Antonio M."/>
            <person name="Oren A."/>
            <person name="Chaudhuri R.R."/>
            <person name="La Ragione R."/>
            <person name="Hildebrand F."/>
            <person name="Pallen M.J."/>
        </authorList>
    </citation>
    <scope>NUCLEOTIDE SEQUENCE</scope>
    <source>
        <strain evidence="1">4100</strain>
    </source>
</reference>
<comment type="caution">
    <text evidence="1">The sequence shown here is derived from an EMBL/GenBank/DDBJ whole genome shotgun (WGS) entry which is preliminary data.</text>
</comment>
<dbReference type="CDD" id="cd14789">
    <property type="entry name" value="Tiki"/>
    <property type="match status" value="1"/>
</dbReference>
<dbReference type="Pfam" id="PF01963">
    <property type="entry name" value="TraB_PrgY_gumN"/>
    <property type="match status" value="1"/>
</dbReference>
<dbReference type="EMBL" id="DYXT01000027">
    <property type="protein sequence ID" value="HJE39031.1"/>
    <property type="molecule type" value="Genomic_DNA"/>
</dbReference>
<dbReference type="InterPro" id="IPR047111">
    <property type="entry name" value="YbaP-like"/>
</dbReference>
<dbReference type="AlphaFoldDB" id="A0A4Q0UB24"/>